<dbReference type="Proteomes" id="UP000770661">
    <property type="component" value="Unassembled WGS sequence"/>
</dbReference>
<accession>A0A8J4YRB9</accession>
<organism evidence="2 3">
    <name type="scientific">Chionoecetes opilio</name>
    <name type="common">Atlantic snow crab</name>
    <name type="synonym">Cancer opilio</name>
    <dbReference type="NCBI Taxonomy" id="41210"/>
    <lineage>
        <taxon>Eukaryota</taxon>
        <taxon>Metazoa</taxon>
        <taxon>Ecdysozoa</taxon>
        <taxon>Arthropoda</taxon>
        <taxon>Crustacea</taxon>
        <taxon>Multicrustacea</taxon>
        <taxon>Malacostraca</taxon>
        <taxon>Eumalacostraca</taxon>
        <taxon>Eucarida</taxon>
        <taxon>Decapoda</taxon>
        <taxon>Pleocyemata</taxon>
        <taxon>Brachyura</taxon>
        <taxon>Eubrachyura</taxon>
        <taxon>Majoidea</taxon>
        <taxon>Majidae</taxon>
        <taxon>Chionoecetes</taxon>
    </lineage>
</organism>
<dbReference type="OrthoDB" id="6364565at2759"/>
<reference evidence="2" key="1">
    <citation type="submission" date="2020-07" db="EMBL/GenBank/DDBJ databases">
        <title>The High-quality genome of the commercially important snow crab, Chionoecetes opilio.</title>
        <authorList>
            <person name="Jeong J.-H."/>
            <person name="Ryu S."/>
        </authorList>
    </citation>
    <scope>NUCLEOTIDE SEQUENCE</scope>
    <source>
        <strain evidence="2">MADBK_172401_WGS</strain>
        <tissue evidence="2">Digestive gland</tissue>
    </source>
</reference>
<keyword evidence="3" id="KW-1185">Reference proteome</keyword>
<evidence type="ECO:0000256" key="1">
    <source>
        <dbReference type="SAM" id="SignalP"/>
    </source>
</evidence>
<keyword evidence="1" id="KW-0732">Signal</keyword>
<dbReference type="EMBL" id="JACEEZ010005919">
    <property type="protein sequence ID" value="KAG0725195.1"/>
    <property type="molecule type" value="Genomic_DNA"/>
</dbReference>
<feature type="chain" id="PRO_5035249555" evidence="1">
    <location>
        <begin position="16"/>
        <end position="198"/>
    </location>
</feature>
<comment type="caution">
    <text evidence="2">The sequence shown here is derived from an EMBL/GenBank/DDBJ whole genome shotgun (WGS) entry which is preliminary data.</text>
</comment>
<evidence type="ECO:0000313" key="2">
    <source>
        <dbReference type="EMBL" id="KAG0725195.1"/>
    </source>
</evidence>
<proteinExistence type="predicted"/>
<gene>
    <name evidence="2" type="ORF">GWK47_039100</name>
</gene>
<evidence type="ECO:0000313" key="3">
    <source>
        <dbReference type="Proteomes" id="UP000770661"/>
    </source>
</evidence>
<name>A0A8J4YRB9_CHIOP</name>
<feature type="signal peptide" evidence="1">
    <location>
        <begin position="1"/>
        <end position="15"/>
    </location>
</feature>
<protein>
    <submittedName>
        <fullName evidence="2">Uncharacterized protein</fullName>
    </submittedName>
</protein>
<sequence>MILLFVSCTLLKLKGNSIIHLCSLCLYPLITPTPVYYCYKPSLSSSSLDTLIQVASLRRSLSRCQAHDYQFKLCYRIENGVYRQIFGAQAYTQGAALLGEVGASSVRNRIREGQWKYLSSSMPKQPKKNKMGFGGIQRGKFCRFYGLPMNDVLGWVPVFHSFVGARDPRGPYLKSFGIRPGFVQTLRPKVRGKSKDAP</sequence>
<dbReference type="AlphaFoldDB" id="A0A8J4YRB9"/>